<accession>A0AAE0KNL9</accession>
<gene>
    <name evidence="1" type="ORF">CYMTET_35596</name>
</gene>
<name>A0AAE0KNL9_9CHLO</name>
<keyword evidence="2" id="KW-1185">Reference proteome</keyword>
<organism evidence="1 2">
    <name type="scientific">Cymbomonas tetramitiformis</name>
    <dbReference type="NCBI Taxonomy" id="36881"/>
    <lineage>
        <taxon>Eukaryota</taxon>
        <taxon>Viridiplantae</taxon>
        <taxon>Chlorophyta</taxon>
        <taxon>Pyramimonadophyceae</taxon>
        <taxon>Pyramimonadales</taxon>
        <taxon>Pyramimonadaceae</taxon>
        <taxon>Cymbomonas</taxon>
    </lineage>
</organism>
<proteinExistence type="predicted"/>
<dbReference type="EMBL" id="LGRX02022860">
    <property type="protein sequence ID" value="KAK3255123.1"/>
    <property type="molecule type" value="Genomic_DNA"/>
</dbReference>
<reference evidence="1 2" key="1">
    <citation type="journal article" date="2015" name="Genome Biol. Evol.">
        <title>Comparative Genomics of a Bacterivorous Green Alga Reveals Evolutionary Causalities and Consequences of Phago-Mixotrophic Mode of Nutrition.</title>
        <authorList>
            <person name="Burns J.A."/>
            <person name="Paasch A."/>
            <person name="Narechania A."/>
            <person name="Kim E."/>
        </authorList>
    </citation>
    <scope>NUCLEOTIDE SEQUENCE [LARGE SCALE GENOMIC DNA]</scope>
    <source>
        <strain evidence="1 2">PLY_AMNH</strain>
    </source>
</reference>
<comment type="caution">
    <text evidence="1">The sequence shown here is derived from an EMBL/GenBank/DDBJ whole genome shotgun (WGS) entry which is preliminary data.</text>
</comment>
<sequence>MGPSYHLEAHTHLNSLLQKNKANCGWFEELSPNSAFFYSTLRGKHARDHDHKALKEVHLRFNQTVVSIDKCERFEGAYLVVAAPVAALQKIRLGSNVPEDVVQRIEYLVKTVTPKASMRVFVKLKNSNLAAMVRAAAEEMLQTHKVSYLHVLTTVENGELSPLWSMISQAPAAREGYDFLLAYCDSDAAEHLYKMTESATVSCLWYTKKIY</sequence>
<dbReference type="AlphaFoldDB" id="A0AAE0KNL9"/>
<evidence type="ECO:0000313" key="1">
    <source>
        <dbReference type="EMBL" id="KAK3255123.1"/>
    </source>
</evidence>
<protein>
    <submittedName>
        <fullName evidence="1">Uncharacterized protein</fullName>
    </submittedName>
</protein>
<dbReference type="Proteomes" id="UP001190700">
    <property type="component" value="Unassembled WGS sequence"/>
</dbReference>
<evidence type="ECO:0000313" key="2">
    <source>
        <dbReference type="Proteomes" id="UP001190700"/>
    </source>
</evidence>